<keyword evidence="2" id="KW-1185">Reference proteome</keyword>
<reference evidence="1 2" key="1">
    <citation type="submission" date="2015-01" db="EMBL/GenBank/DDBJ databases">
        <title>Draft genome of Vibrio mytili type strain CAIM 528.</title>
        <authorList>
            <person name="Gonzalez-Castillo A."/>
            <person name="Gomez-Gil B."/>
            <person name="Enciso-Ibarra J."/>
        </authorList>
    </citation>
    <scope>NUCLEOTIDE SEQUENCE [LARGE SCALE GENOMIC DNA]</scope>
    <source>
        <strain evidence="1 2">CAIM 528</strain>
    </source>
</reference>
<dbReference type="STRING" id="50718.SU60_09620"/>
<evidence type="ECO:0000313" key="1">
    <source>
        <dbReference type="EMBL" id="KIN11017.1"/>
    </source>
</evidence>
<dbReference type="AlphaFoldDB" id="A0A0C3I9K8"/>
<sequence length="74" mass="8596">MAIPKSFFKPLPAYEWTEEVAEKLAGKIHSAQLTKKERAQEKQRQKKILYQAAKKIITNFPTELGHPRPHLTVR</sequence>
<comment type="caution">
    <text evidence="1">The sequence shown here is derived from an EMBL/GenBank/DDBJ whole genome shotgun (WGS) entry which is preliminary data.</text>
</comment>
<name>A0A0C3I9K8_9VIBR</name>
<dbReference type="EMBL" id="JXOK01000036">
    <property type="protein sequence ID" value="KIN11017.1"/>
    <property type="molecule type" value="Genomic_DNA"/>
</dbReference>
<evidence type="ECO:0000313" key="2">
    <source>
        <dbReference type="Proteomes" id="UP000031977"/>
    </source>
</evidence>
<proteinExistence type="predicted"/>
<accession>A0A0C3I9K8</accession>
<dbReference type="RefSeq" id="WP_041155332.1">
    <property type="nucleotide sequence ID" value="NZ_JXOK01000036.1"/>
</dbReference>
<gene>
    <name evidence="1" type="ORF">SU60_09620</name>
</gene>
<protein>
    <submittedName>
        <fullName evidence="1">Uncharacterized protein</fullName>
    </submittedName>
</protein>
<organism evidence="1 2">
    <name type="scientific">Vibrio mytili</name>
    <dbReference type="NCBI Taxonomy" id="50718"/>
    <lineage>
        <taxon>Bacteria</taxon>
        <taxon>Pseudomonadati</taxon>
        <taxon>Pseudomonadota</taxon>
        <taxon>Gammaproteobacteria</taxon>
        <taxon>Vibrionales</taxon>
        <taxon>Vibrionaceae</taxon>
        <taxon>Vibrio</taxon>
    </lineage>
</organism>
<dbReference type="Proteomes" id="UP000031977">
    <property type="component" value="Unassembled WGS sequence"/>
</dbReference>